<accession>A0A519BAZ0</accession>
<dbReference type="SUPFAM" id="SSF53067">
    <property type="entry name" value="Actin-like ATPase domain"/>
    <property type="match status" value="2"/>
</dbReference>
<dbReference type="InterPro" id="IPR050273">
    <property type="entry name" value="GppA/Ppx_hydrolase"/>
</dbReference>
<name>A0A519BAZ0_9DELT</name>
<dbReference type="CDD" id="cd24054">
    <property type="entry name" value="ASKHA_NBD_AaPPX-GppA_MtPPX2-like"/>
    <property type="match status" value="1"/>
</dbReference>
<dbReference type="Pfam" id="PF02541">
    <property type="entry name" value="Ppx-GppA"/>
    <property type="match status" value="1"/>
</dbReference>
<feature type="domain" description="Ppx/GppA phosphatase N-terminal" evidence="1">
    <location>
        <begin position="29"/>
        <end position="304"/>
    </location>
</feature>
<comment type="caution">
    <text evidence="2">The sequence shown here is derived from an EMBL/GenBank/DDBJ whole genome shotgun (WGS) entry which is preliminary data.</text>
</comment>
<dbReference type="PANTHER" id="PTHR30005:SF0">
    <property type="entry name" value="RETROGRADE REGULATION PROTEIN 2"/>
    <property type="match status" value="1"/>
</dbReference>
<dbReference type="AlphaFoldDB" id="A0A519BAZ0"/>
<sequence>MLASIDIGTNTIRCLIVSSDKDVLTPEYVDMKIIRLGENFTKERIITEASILRLKDALNYYAEKLKRFGIKPDKVAITGTSVLRDAPNSAEILESIYKEFGLNIRILSGDKEASVTLAGIASCFKDLKEFYALDIGGGSTEYSCFKSGQPFWKYSLNMGVVHLTEEIVKSDPVSAHDLLKMEKEIDNSLNSLKQKILKSGYKFEPLNLLGTAGTATTLAMVDLELKGYDRLKVHGYVLKKENVLKIYKKFIEKKAYERLNITGVESGREDLVLAGTAIMLKSMDFFEADKLTVSECGLLEGLIAADI</sequence>
<dbReference type="Gene3D" id="3.30.420.40">
    <property type="match status" value="1"/>
</dbReference>
<dbReference type="InterPro" id="IPR003695">
    <property type="entry name" value="Ppx_GppA_N"/>
</dbReference>
<dbReference type="GO" id="GO:0016462">
    <property type="term" value="F:pyrophosphatase activity"/>
    <property type="evidence" value="ECO:0007669"/>
    <property type="project" value="TreeGrafter"/>
</dbReference>
<protein>
    <submittedName>
        <fullName evidence="2">Ppx/GppA family phosphatase</fullName>
    </submittedName>
</protein>
<dbReference type="EMBL" id="SGBD01000003">
    <property type="protein sequence ID" value="RZD14384.1"/>
    <property type="molecule type" value="Genomic_DNA"/>
</dbReference>
<evidence type="ECO:0000313" key="2">
    <source>
        <dbReference type="EMBL" id="RZD14384.1"/>
    </source>
</evidence>
<proteinExistence type="predicted"/>
<dbReference type="InterPro" id="IPR043129">
    <property type="entry name" value="ATPase_NBD"/>
</dbReference>
<dbReference type="PANTHER" id="PTHR30005">
    <property type="entry name" value="EXOPOLYPHOSPHATASE"/>
    <property type="match status" value="1"/>
</dbReference>
<evidence type="ECO:0000313" key="3">
    <source>
        <dbReference type="Proteomes" id="UP000320813"/>
    </source>
</evidence>
<organism evidence="2 3">
    <name type="scientific">Candidatus Acidulodesulfobacterium ferriphilum</name>
    <dbReference type="NCBI Taxonomy" id="2597223"/>
    <lineage>
        <taxon>Bacteria</taxon>
        <taxon>Deltaproteobacteria</taxon>
        <taxon>Candidatus Acidulodesulfobacterales</taxon>
        <taxon>Candidatus Acidulodesulfobacterium</taxon>
    </lineage>
</organism>
<dbReference type="Gene3D" id="3.30.420.150">
    <property type="entry name" value="Exopolyphosphatase. Domain 2"/>
    <property type="match status" value="1"/>
</dbReference>
<reference evidence="2 3" key="1">
    <citation type="submission" date="2019-01" db="EMBL/GenBank/DDBJ databases">
        <title>Insights into ecological role of a new deltaproteobacterial order Candidatus Sinidesulfobacterales (Sva0485) by metagenomics and metatranscriptomics.</title>
        <authorList>
            <person name="Tan S."/>
            <person name="Liu J."/>
            <person name="Fang Y."/>
            <person name="Hedlund B.P."/>
            <person name="Lian Z.H."/>
            <person name="Huang L.Y."/>
            <person name="Li J.T."/>
            <person name="Huang L.N."/>
            <person name="Li W.J."/>
            <person name="Jiang H.C."/>
            <person name="Dong H.L."/>
            <person name="Shu W.S."/>
        </authorList>
    </citation>
    <scope>NUCLEOTIDE SEQUENCE [LARGE SCALE GENOMIC DNA]</scope>
    <source>
        <strain evidence="2">AP3</strain>
    </source>
</reference>
<gene>
    <name evidence="2" type="ORF">EVJ47_06890</name>
</gene>
<evidence type="ECO:0000259" key="1">
    <source>
        <dbReference type="Pfam" id="PF02541"/>
    </source>
</evidence>
<dbReference type="Proteomes" id="UP000320813">
    <property type="component" value="Unassembled WGS sequence"/>
</dbReference>